<dbReference type="InterPro" id="IPR020946">
    <property type="entry name" value="Flavin_mOase-like"/>
</dbReference>
<evidence type="ECO:0000256" key="2">
    <source>
        <dbReference type="ARBA" id="ARBA00004814"/>
    </source>
</evidence>
<evidence type="ECO:0000256" key="8">
    <source>
        <dbReference type="ARBA" id="ARBA00023070"/>
    </source>
</evidence>
<evidence type="ECO:0000256" key="1">
    <source>
        <dbReference type="ARBA" id="ARBA00001974"/>
    </source>
</evidence>
<evidence type="ECO:0000313" key="11">
    <source>
        <dbReference type="EMBL" id="KAG5564540.1"/>
    </source>
</evidence>
<evidence type="ECO:0000256" key="10">
    <source>
        <dbReference type="RuleBase" id="RU361177"/>
    </source>
</evidence>
<comment type="pathway">
    <text evidence="2">Plant hormone metabolism; auxin biosynthesis.</text>
</comment>
<proteinExistence type="inferred from homology"/>
<dbReference type="EC" id="1.-.-.-" evidence="10"/>
<dbReference type="Gene3D" id="3.50.50.60">
    <property type="entry name" value="FAD/NAD(P)-binding domain"/>
    <property type="match status" value="2"/>
</dbReference>
<comment type="caution">
    <text evidence="11">The sequence shown here is derived from an EMBL/GenBank/DDBJ whole genome shotgun (WGS) entry which is preliminary data.</text>
</comment>
<reference evidence="11" key="1">
    <citation type="submission" date="2020-08" db="EMBL/GenBank/DDBJ databases">
        <title>Plant Genome Project.</title>
        <authorList>
            <person name="Zhang R.-G."/>
        </authorList>
    </citation>
    <scope>NUCLEOTIDE SEQUENCE</scope>
    <source>
        <strain evidence="11">WSP0</strain>
        <tissue evidence="11">Leaf</tissue>
    </source>
</reference>
<accession>A0AAV6LIM6</accession>
<gene>
    <name evidence="11" type="ORF">RHGRI_000650</name>
</gene>
<dbReference type="GO" id="GO:0050661">
    <property type="term" value="F:NADP binding"/>
    <property type="evidence" value="ECO:0007669"/>
    <property type="project" value="InterPro"/>
</dbReference>
<evidence type="ECO:0000256" key="4">
    <source>
        <dbReference type="ARBA" id="ARBA00022630"/>
    </source>
</evidence>
<dbReference type="InterPro" id="IPR050982">
    <property type="entry name" value="Auxin_biosynth/cation_transpt"/>
</dbReference>
<evidence type="ECO:0000256" key="6">
    <source>
        <dbReference type="ARBA" id="ARBA00022857"/>
    </source>
</evidence>
<dbReference type="SUPFAM" id="SSF51905">
    <property type="entry name" value="FAD/NAD(P)-binding domain"/>
    <property type="match status" value="4"/>
</dbReference>
<evidence type="ECO:0000256" key="9">
    <source>
        <dbReference type="ARBA" id="ARBA00047707"/>
    </source>
</evidence>
<evidence type="ECO:0000313" key="12">
    <source>
        <dbReference type="Proteomes" id="UP000823749"/>
    </source>
</evidence>
<keyword evidence="12" id="KW-1185">Reference proteome</keyword>
<dbReference type="PANTHER" id="PTHR43539">
    <property type="entry name" value="FLAVIN-BINDING MONOOXYGENASE-LIKE PROTEIN (AFU_ORTHOLOGUE AFUA_4G09220)"/>
    <property type="match status" value="1"/>
</dbReference>
<name>A0AAV6LIM6_9ERIC</name>
<dbReference type="GO" id="GO:0004499">
    <property type="term" value="F:N,N-dimethylaniline monooxygenase activity"/>
    <property type="evidence" value="ECO:0007669"/>
    <property type="project" value="InterPro"/>
</dbReference>
<evidence type="ECO:0000256" key="3">
    <source>
        <dbReference type="ARBA" id="ARBA00009183"/>
    </source>
</evidence>
<keyword evidence="4 10" id="KW-0285">Flavoprotein</keyword>
<comment type="cofactor">
    <cofactor evidence="1 10">
        <name>FAD</name>
        <dbReference type="ChEBI" id="CHEBI:57692"/>
    </cofactor>
</comment>
<dbReference type="PANTHER" id="PTHR43539:SF42">
    <property type="entry name" value="OS01G0273800 PROTEIN"/>
    <property type="match status" value="1"/>
</dbReference>
<dbReference type="Pfam" id="PF00743">
    <property type="entry name" value="FMO-like"/>
    <property type="match status" value="2"/>
</dbReference>
<keyword evidence="8" id="KW-0073">Auxin biosynthesis</keyword>
<evidence type="ECO:0000256" key="5">
    <source>
        <dbReference type="ARBA" id="ARBA00022827"/>
    </source>
</evidence>
<comment type="catalytic activity">
    <reaction evidence="9">
        <text>indole-3-pyruvate + NADPH + O2 + H(+) = (indol-3-yl)acetate + CO2 + NADP(+) + H2O</text>
        <dbReference type="Rhea" id="RHEA:34331"/>
        <dbReference type="ChEBI" id="CHEBI:15377"/>
        <dbReference type="ChEBI" id="CHEBI:15378"/>
        <dbReference type="ChEBI" id="CHEBI:15379"/>
        <dbReference type="ChEBI" id="CHEBI:16526"/>
        <dbReference type="ChEBI" id="CHEBI:17640"/>
        <dbReference type="ChEBI" id="CHEBI:30854"/>
        <dbReference type="ChEBI" id="CHEBI:57783"/>
        <dbReference type="ChEBI" id="CHEBI:58349"/>
        <dbReference type="EC" id="1.14.13.168"/>
    </reaction>
</comment>
<dbReference type="PRINTS" id="PR00411">
    <property type="entry name" value="PNDRDTASEI"/>
</dbReference>
<dbReference type="AlphaFoldDB" id="A0AAV6LIM6"/>
<keyword evidence="10" id="KW-0503">Monooxygenase</keyword>
<dbReference type="PRINTS" id="PR00368">
    <property type="entry name" value="FADPNR"/>
</dbReference>
<evidence type="ECO:0000256" key="7">
    <source>
        <dbReference type="ARBA" id="ARBA00023002"/>
    </source>
</evidence>
<dbReference type="GO" id="GO:0103075">
    <property type="term" value="F:indole-3-pyruvate monooxygenase activity"/>
    <property type="evidence" value="ECO:0007669"/>
    <property type="project" value="UniProtKB-EC"/>
</dbReference>
<keyword evidence="5 10" id="KW-0274">FAD</keyword>
<dbReference type="Proteomes" id="UP000823749">
    <property type="component" value="Chromosome 1"/>
</dbReference>
<sequence>MSLPDPVVIIIGAGPSGLATAASLTRLSIPYIILEREDCSASLWKKKSYDRLHLHLPKQYCQLPHIPFPTDFPKYVPKSQFPQYLDSYATHFHITPKFNRLVESARFDKSIEKWRVVARNVGSGEAEEYSGRFLVVATGESEEFVPVVEGLGGFTGEVIHSTGYKSGEKYRERRVLIVGCGNSGMEIAFDLAVHGAKTSIVVRSPIHILSKEMMYWGIELAKYLPFSTVESLVVLLSKLWYGGLEKYGIQRPNEGPFTLKKKYGKFPLVDSAGTYNKIKSGEIQVLPGIARIHGDEVEFENDNSHQFDTIIFATGFKRSTHKWLKGDNYLLDEDGNPKPSFPNHWKGQNGLYCAGLAGRGLYGAGMDAQNIANDIKSSLSLNSEQLEPKTTATKPPPPPPAAAVMSLLDPVVIIIGAGASGLATAACLTHLSIPYIILEREDCSASLWKKKSYDRLHLHLAKQYCQLPHFPFPTNFPKYVPKSQFIQYLDSYATHFHITPQFNRFVDSARFDESIEKWRVVARNVGSGEEEEYSGRFLVVATGRESEAFVPVVEGLEGFTGEVIHSTVYKSGEKYRERRVLVVGCGNSGMEIAFDLAVHGAKTSIVVRSPIHILSKELMNWAIELLKYLPFSTVDSLVLLLSKLWYGGLAKYGIQRPNEGPLTLKKKYGKSPVVDIGTYNKIKSGEIQVLPAIARIKGDEVEFENGNSHQFDTIVFATGFKRSTHKWLKVK</sequence>
<comment type="similarity">
    <text evidence="3 10">Belongs to the FMO family.</text>
</comment>
<keyword evidence="7 10" id="KW-0560">Oxidoreductase</keyword>
<keyword evidence="6" id="KW-0521">NADP</keyword>
<dbReference type="GO" id="GO:0009851">
    <property type="term" value="P:auxin biosynthetic process"/>
    <property type="evidence" value="ECO:0007669"/>
    <property type="project" value="UniProtKB-KW"/>
</dbReference>
<protein>
    <recommendedName>
        <fullName evidence="10">Flavin-containing monooxygenase</fullName>
        <ecNumber evidence="10">1.-.-.-</ecNumber>
    </recommendedName>
</protein>
<dbReference type="GO" id="GO:0050660">
    <property type="term" value="F:flavin adenine dinucleotide binding"/>
    <property type="evidence" value="ECO:0007669"/>
    <property type="project" value="InterPro"/>
</dbReference>
<dbReference type="EMBL" id="JACTNZ010000001">
    <property type="protein sequence ID" value="KAG5564540.1"/>
    <property type="molecule type" value="Genomic_DNA"/>
</dbReference>
<dbReference type="InterPro" id="IPR036188">
    <property type="entry name" value="FAD/NAD-bd_sf"/>
</dbReference>
<organism evidence="11 12">
    <name type="scientific">Rhododendron griersonianum</name>
    <dbReference type="NCBI Taxonomy" id="479676"/>
    <lineage>
        <taxon>Eukaryota</taxon>
        <taxon>Viridiplantae</taxon>
        <taxon>Streptophyta</taxon>
        <taxon>Embryophyta</taxon>
        <taxon>Tracheophyta</taxon>
        <taxon>Spermatophyta</taxon>
        <taxon>Magnoliopsida</taxon>
        <taxon>eudicotyledons</taxon>
        <taxon>Gunneridae</taxon>
        <taxon>Pentapetalae</taxon>
        <taxon>asterids</taxon>
        <taxon>Ericales</taxon>
        <taxon>Ericaceae</taxon>
        <taxon>Ericoideae</taxon>
        <taxon>Rhodoreae</taxon>
        <taxon>Rhododendron</taxon>
    </lineage>
</organism>